<feature type="compositionally biased region" description="Polar residues" evidence="1">
    <location>
        <begin position="209"/>
        <end position="219"/>
    </location>
</feature>
<dbReference type="AlphaFoldDB" id="W6N9C8"/>
<name>W6N9C8_HAECO</name>
<dbReference type="InterPro" id="IPR022226">
    <property type="entry name" value="DUF3752"/>
</dbReference>
<gene>
    <name evidence="3" type="ORF">HCOI_00395900</name>
</gene>
<feature type="region of interest" description="Disordered" evidence="1">
    <location>
        <begin position="336"/>
        <end position="359"/>
    </location>
</feature>
<organism evidence="3">
    <name type="scientific">Haemonchus contortus</name>
    <name type="common">Barber pole worm</name>
    <dbReference type="NCBI Taxonomy" id="6289"/>
    <lineage>
        <taxon>Eukaryota</taxon>
        <taxon>Metazoa</taxon>
        <taxon>Ecdysozoa</taxon>
        <taxon>Nematoda</taxon>
        <taxon>Chromadorea</taxon>
        <taxon>Rhabditida</taxon>
        <taxon>Rhabditina</taxon>
        <taxon>Rhabditomorpha</taxon>
        <taxon>Strongyloidea</taxon>
        <taxon>Trichostrongylidae</taxon>
        <taxon>Haemonchus</taxon>
    </lineage>
</organism>
<dbReference type="InterPro" id="IPR046331">
    <property type="entry name" value="GPAM1-like"/>
</dbReference>
<feature type="compositionally biased region" description="Polar residues" evidence="1">
    <location>
        <begin position="401"/>
        <end position="410"/>
    </location>
</feature>
<protein>
    <submittedName>
        <fullName evidence="3">Protein F26A3.7</fullName>
    </submittedName>
</protein>
<feature type="region of interest" description="Disordered" evidence="1">
    <location>
        <begin position="1"/>
        <end position="77"/>
    </location>
</feature>
<feature type="compositionally biased region" description="Polar residues" evidence="1">
    <location>
        <begin position="14"/>
        <end position="30"/>
    </location>
</feature>
<dbReference type="Pfam" id="PF12572">
    <property type="entry name" value="DUF3752"/>
    <property type="match status" value="1"/>
</dbReference>
<dbReference type="PANTHER" id="PTHR46370">
    <property type="entry name" value="GPALPP MOTIFS-CONTAINING PROTEIN 1"/>
    <property type="match status" value="1"/>
</dbReference>
<reference evidence="3" key="1">
    <citation type="submission" date="2013-03" db="EMBL/GenBank/DDBJ databases">
        <authorList>
            <person name="Aslett M."/>
        </authorList>
    </citation>
    <scope>NUCLEOTIDE SEQUENCE [LARGE SCALE GENOMIC DNA]</scope>
    <source>
        <strain evidence="3">ISE/inbred ISE</strain>
    </source>
</reference>
<feature type="compositionally biased region" description="Basic and acidic residues" evidence="1">
    <location>
        <begin position="343"/>
        <end position="359"/>
    </location>
</feature>
<proteinExistence type="predicted"/>
<sequence length="456" mass="49135">MNSNQLPSDHDQDSQLNQNGTPNANPESGTGRSGMLSYRDNNEQLFAAESVSAETVASSERSARAVDDAGSEELESVSSAIPDDWFGDQLFDMKISVRPSGSNDSLNVNSDSDEVRPVIDGVATSRSGETVDLRSNYGGNGVDSAPNSVKLDPTSQSASATSESSTTSHVDYWCNSHKESEYDTSDESSVLEDSKFLQPPLIGDVPSFPESTAEASSTPMDIGPAPPPRQIGPTLPPGFDVPCDEEDIAEEECFGPMPPVPTQGEAGDDNMMVSDEPIGPMPISSEEAERAAEEYALLRMSMMNKEDTNKPKREDWMLKVPEKAANIGLGARTFKRGSSATAEMDKSWEDSPQTKKPCSEGDVVVMKSLAEAKRDEEQRKLAEAFNKDRKESFVDSHLKAGTSSKSQNATAAGERVPFDRERDMGGADGWLCLLCFGVVEYLLNNLVVDGGQCEKG</sequence>
<feature type="region of interest" description="Disordered" evidence="1">
    <location>
        <begin position="383"/>
        <end position="417"/>
    </location>
</feature>
<feature type="region of interest" description="Disordered" evidence="1">
    <location>
        <begin position="198"/>
        <end position="289"/>
    </location>
</feature>
<feature type="domain" description="DUF3752" evidence="2">
    <location>
        <begin position="311"/>
        <end position="426"/>
    </location>
</feature>
<feature type="compositionally biased region" description="Acidic residues" evidence="1">
    <location>
        <begin position="242"/>
        <end position="253"/>
    </location>
</feature>
<evidence type="ECO:0000256" key="1">
    <source>
        <dbReference type="SAM" id="MobiDB-lite"/>
    </source>
</evidence>
<evidence type="ECO:0000313" key="3">
    <source>
        <dbReference type="EMBL" id="CDL93928.1"/>
    </source>
</evidence>
<evidence type="ECO:0000259" key="2">
    <source>
        <dbReference type="Pfam" id="PF12572"/>
    </source>
</evidence>
<reference evidence="3" key="2">
    <citation type="submission" date="2013-05" db="EMBL/GenBank/DDBJ databases">
        <title>The genome and transcriptome of Haemonchus contortus: a key model parasite for drug and vaccine discovery.</title>
        <authorList>
            <person name="Laing R."/>
            <person name="Kikuchi T."/>
            <person name="Martinelli A."/>
            <person name="Tsai I.J."/>
            <person name="Beech R.N."/>
            <person name="Redman E."/>
            <person name="Holroyd N."/>
            <person name="Bartley D.J."/>
            <person name="Beasley H."/>
            <person name="Britton C."/>
            <person name="Curran D."/>
            <person name="Devaney E."/>
            <person name="Gilabert A."/>
            <person name="Jackson F."/>
            <person name="Hunt M."/>
            <person name="Johnston S."/>
            <person name="Kryukov I."/>
            <person name="Li K."/>
            <person name="Morrison A.A."/>
            <person name="Reid A.J."/>
            <person name="Sargison N."/>
            <person name="Saunders G."/>
            <person name="Wasmuth J.D."/>
            <person name="Wolstenholme A."/>
            <person name="Berriman M."/>
            <person name="Gilleard J.S."/>
            <person name="Cotton J.A."/>
        </authorList>
    </citation>
    <scope>NUCLEOTIDE SEQUENCE [LARGE SCALE GENOMIC DNA]</scope>
    <source>
        <strain evidence="3">ISE/inbred ISE</strain>
    </source>
</reference>
<feature type="compositionally biased region" description="Low complexity" evidence="1">
    <location>
        <begin position="154"/>
        <end position="168"/>
    </location>
</feature>
<feature type="compositionally biased region" description="Pro residues" evidence="1">
    <location>
        <begin position="224"/>
        <end position="236"/>
    </location>
</feature>
<comment type="caution">
    <text evidence="3">The sequence shown here is derived from an EMBL/GenBank/DDBJ whole genome shotgun (WGS) entry which is preliminary data.</text>
</comment>
<accession>W6N9C8</accession>
<feature type="region of interest" description="Disordered" evidence="1">
    <location>
        <begin position="121"/>
        <end position="169"/>
    </location>
</feature>
<feature type="compositionally biased region" description="Basic and acidic residues" evidence="1">
    <location>
        <begin position="383"/>
        <end position="398"/>
    </location>
</feature>
<feature type="compositionally biased region" description="Low complexity" evidence="1">
    <location>
        <begin position="47"/>
        <end position="60"/>
    </location>
</feature>
<dbReference type="EMBL" id="CAVP010053475">
    <property type="protein sequence ID" value="CDL93928.1"/>
    <property type="molecule type" value="Genomic_DNA"/>
</dbReference>
<dbReference type="PANTHER" id="PTHR46370:SF1">
    <property type="entry name" value="GPALPP MOTIFS-CONTAINING PROTEIN 1"/>
    <property type="match status" value="1"/>
</dbReference>